<evidence type="ECO:0000313" key="2">
    <source>
        <dbReference type="EMBL" id="KNC25431.1"/>
    </source>
</evidence>
<accession>A0A0L0BZM5</accession>
<sequence>MIASSVPSERLFSKASLVLSQKRSSLQAERNEAGIFFDRVATVGLTKTSWSITVHINISEYITAMNSLSEAMMSLGKLETKEAC</sequence>
<comment type="caution">
    <text evidence="2">The sequence shown here is derived from an EMBL/GenBank/DDBJ whole genome shotgun (WGS) entry which is preliminary data.</text>
</comment>
<dbReference type="Proteomes" id="UP000037069">
    <property type="component" value="Unassembled WGS sequence"/>
</dbReference>
<name>A0A0L0BZM5_LUCCU</name>
<evidence type="ECO:0000259" key="1">
    <source>
        <dbReference type="Pfam" id="PF05699"/>
    </source>
</evidence>
<evidence type="ECO:0000313" key="3">
    <source>
        <dbReference type="Proteomes" id="UP000037069"/>
    </source>
</evidence>
<protein>
    <recommendedName>
        <fullName evidence="1">HAT C-terminal dimerisation domain-containing protein</fullName>
    </recommendedName>
</protein>
<dbReference type="EMBL" id="JRES01001115">
    <property type="protein sequence ID" value="KNC25431.1"/>
    <property type="molecule type" value="Genomic_DNA"/>
</dbReference>
<gene>
    <name evidence="2" type="ORF">FF38_03418</name>
</gene>
<dbReference type="OrthoDB" id="8061707at2759"/>
<dbReference type="GO" id="GO:0046983">
    <property type="term" value="F:protein dimerization activity"/>
    <property type="evidence" value="ECO:0007669"/>
    <property type="project" value="InterPro"/>
</dbReference>
<dbReference type="InterPro" id="IPR008906">
    <property type="entry name" value="HATC_C_dom"/>
</dbReference>
<dbReference type="AlphaFoldDB" id="A0A0L0BZM5"/>
<reference evidence="2 3" key="1">
    <citation type="journal article" date="2015" name="Nat. Commun.">
        <title>Lucilia cuprina genome unlocks parasitic fly biology to underpin future interventions.</title>
        <authorList>
            <person name="Anstead C.A."/>
            <person name="Korhonen P.K."/>
            <person name="Young N.D."/>
            <person name="Hall R.S."/>
            <person name="Jex A.R."/>
            <person name="Murali S.C."/>
            <person name="Hughes D.S."/>
            <person name="Lee S.F."/>
            <person name="Perry T."/>
            <person name="Stroehlein A.J."/>
            <person name="Ansell B.R."/>
            <person name="Breugelmans B."/>
            <person name="Hofmann A."/>
            <person name="Qu J."/>
            <person name="Dugan S."/>
            <person name="Lee S.L."/>
            <person name="Chao H."/>
            <person name="Dinh H."/>
            <person name="Han Y."/>
            <person name="Doddapaneni H.V."/>
            <person name="Worley K.C."/>
            <person name="Muzny D.M."/>
            <person name="Ioannidis P."/>
            <person name="Waterhouse R.M."/>
            <person name="Zdobnov E.M."/>
            <person name="James P.J."/>
            <person name="Bagnall N.H."/>
            <person name="Kotze A.C."/>
            <person name="Gibbs R.A."/>
            <person name="Richards S."/>
            <person name="Batterham P."/>
            <person name="Gasser R.B."/>
        </authorList>
    </citation>
    <scope>NUCLEOTIDE SEQUENCE [LARGE SCALE GENOMIC DNA]</scope>
    <source>
        <strain evidence="2 3">LS</strain>
        <tissue evidence="2">Full body</tissue>
    </source>
</reference>
<proteinExistence type="predicted"/>
<organism evidence="2 3">
    <name type="scientific">Lucilia cuprina</name>
    <name type="common">Green bottle fly</name>
    <name type="synonym">Australian sheep blowfly</name>
    <dbReference type="NCBI Taxonomy" id="7375"/>
    <lineage>
        <taxon>Eukaryota</taxon>
        <taxon>Metazoa</taxon>
        <taxon>Ecdysozoa</taxon>
        <taxon>Arthropoda</taxon>
        <taxon>Hexapoda</taxon>
        <taxon>Insecta</taxon>
        <taxon>Pterygota</taxon>
        <taxon>Neoptera</taxon>
        <taxon>Endopterygota</taxon>
        <taxon>Diptera</taxon>
        <taxon>Brachycera</taxon>
        <taxon>Muscomorpha</taxon>
        <taxon>Oestroidea</taxon>
        <taxon>Calliphoridae</taxon>
        <taxon>Luciliinae</taxon>
        <taxon>Lucilia</taxon>
    </lineage>
</organism>
<feature type="domain" description="HAT C-terminal dimerisation" evidence="1">
    <location>
        <begin position="3"/>
        <end position="36"/>
    </location>
</feature>
<dbReference type="Pfam" id="PF05699">
    <property type="entry name" value="Dimer_Tnp_hAT"/>
    <property type="match status" value="1"/>
</dbReference>
<keyword evidence="3" id="KW-1185">Reference proteome</keyword>